<dbReference type="Gene3D" id="3.40.1280.10">
    <property type="match status" value="1"/>
</dbReference>
<feature type="binding site" evidence="15 16">
    <location>
        <position position="114"/>
    </location>
    <ligand>
        <name>S-adenosyl-L-methionine</name>
        <dbReference type="ChEBI" id="CHEBI:59789"/>
    </ligand>
</feature>
<dbReference type="AlphaFoldDB" id="A0A0B7MEG1"/>
<reference evidence="20" key="1">
    <citation type="submission" date="2015-01" db="EMBL/GenBank/DDBJ databases">
        <authorList>
            <person name="Manzoor Shahid"/>
            <person name="Zubair Saima"/>
        </authorList>
    </citation>
    <scope>NUCLEOTIDE SEQUENCE [LARGE SCALE GENOMIC DNA]</scope>
    <source>
        <strain evidence="20">Sp3</strain>
    </source>
</reference>
<dbReference type="GO" id="GO:0052906">
    <property type="term" value="F:tRNA (guanine(37)-N1)-methyltransferase activity"/>
    <property type="evidence" value="ECO:0007669"/>
    <property type="project" value="UniProtKB-UniRule"/>
</dbReference>
<evidence type="ECO:0000256" key="3">
    <source>
        <dbReference type="ARBA" id="ARBA00007630"/>
    </source>
</evidence>
<dbReference type="FunFam" id="3.40.1280.10:FF:000001">
    <property type="entry name" value="tRNA (guanine-N(1)-)-methyltransferase"/>
    <property type="match status" value="1"/>
</dbReference>
<dbReference type="InterPro" id="IPR016009">
    <property type="entry name" value="tRNA_MeTrfase_TRMD/TRM10"/>
</dbReference>
<name>A0A0B7MEG1_9FIRM</name>
<evidence type="ECO:0000256" key="17">
    <source>
        <dbReference type="RuleBase" id="RU003464"/>
    </source>
</evidence>
<evidence type="ECO:0000256" key="9">
    <source>
        <dbReference type="ARBA" id="ARBA00022679"/>
    </source>
</evidence>
<evidence type="ECO:0000256" key="5">
    <source>
        <dbReference type="ARBA" id="ARBA00012807"/>
    </source>
</evidence>
<dbReference type="PANTHER" id="PTHR46417:SF1">
    <property type="entry name" value="TRNA (GUANINE-N(1)-)-METHYLTRANSFERASE"/>
    <property type="match status" value="1"/>
</dbReference>
<evidence type="ECO:0000256" key="16">
    <source>
        <dbReference type="PIRSR" id="PIRSR000386-1"/>
    </source>
</evidence>
<proteinExistence type="inferred from homology"/>
<evidence type="ECO:0000256" key="10">
    <source>
        <dbReference type="ARBA" id="ARBA00022691"/>
    </source>
</evidence>
<evidence type="ECO:0000313" key="20">
    <source>
        <dbReference type="Proteomes" id="UP000046155"/>
    </source>
</evidence>
<comment type="catalytic activity">
    <reaction evidence="14 15 17">
        <text>guanosine(37) in tRNA + S-adenosyl-L-methionine = N(1)-methylguanosine(37) in tRNA + S-adenosyl-L-homocysteine + H(+)</text>
        <dbReference type="Rhea" id="RHEA:36899"/>
        <dbReference type="Rhea" id="RHEA-COMP:10145"/>
        <dbReference type="Rhea" id="RHEA-COMP:10147"/>
        <dbReference type="ChEBI" id="CHEBI:15378"/>
        <dbReference type="ChEBI" id="CHEBI:57856"/>
        <dbReference type="ChEBI" id="CHEBI:59789"/>
        <dbReference type="ChEBI" id="CHEBI:73542"/>
        <dbReference type="ChEBI" id="CHEBI:74269"/>
        <dbReference type="EC" id="2.1.1.228"/>
    </reaction>
</comment>
<dbReference type="NCBIfam" id="TIGR00088">
    <property type="entry name" value="trmD"/>
    <property type="match status" value="1"/>
</dbReference>
<keyword evidence="8 15" id="KW-0489">Methyltransferase</keyword>
<dbReference type="GO" id="GO:0005829">
    <property type="term" value="C:cytosol"/>
    <property type="evidence" value="ECO:0007669"/>
    <property type="project" value="TreeGrafter"/>
</dbReference>
<evidence type="ECO:0000256" key="12">
    <source>
        <dbReference type="ARBA" id="ARBA00029736"/>
    </source>
</evidence>
<keyword evidence="20" id="KW-1185">Reference proteome</keyword>
<dbReference type="EC" id="2.1.1.228" evidence="5 15"/>
<dbReference type="GO" id="GO:0002939">
    <property type="term" value="P:tRNA N1-guanine methylation"/>
    <property type="evidence" value="ECO:0007669"/>
    <property type="project" value="TreeGrafter"/>
</dbReference>
<keyword evidence="7 15" id="KW-0963">Cytoplasm</keyword>
<protein>
    <recommendedName>
        <fullName evidence="6 15">tRNA (guanine-N(1)-)-methyltransferase</fullName>
        <ecNumber evidence="5 15">2.1.1.228</ecNumber>
    </recommendedName>
    <alternativeName>
        <fullName evidence="12 15">M1G-methyltransferase</fullName>
    </alternativeName>
    <alternativeName>
        <fullName evidence="13 15">tRNA [GM37] methyltransferase</fullName>
    </alternativeName>
</protein>
<dbReference type="InterPro" id="IPR002649">
    <property type="entry name" value="tRNA_m1G_MeTrfase_TrmD"/>
</dbReference>
<dbReference type="InterPro" id="IPR029028">
    <property type="entry name" value="Alpha/beta_knot_MTases"/>
</dbReference>
<keyword evidence="11 15" id="KW-0819">tRNA processing</keyword>
<dbReference type="PANTHER" id="PTHR46417">
    <property type="entry name" value="TRNA (GUANINE-N(1)-)-METHYLTRANSFERASE"/>
    <property type="match status" value="1"/>
</dbReference>
<comment type="function">
    <text evidence="1 15 17">Specifically methylates guanosine-37 in various tRNAs.</text>
</comment>
<evidence type="ECO:0000256" key="8">
    <source>
        <dbReference type="ARBA" id="ARBA00022603"/>
    </source>
</evidence>
<keyword evidence="9 15" id="KW-0808">Transferase</keyword>
<evidence type="ECO:0000256" key="13">
    <source>
        <dbReference type="ARBA" id="ARBA00033392"/>
    </source>
</evidence>
<dbReference type="Pfam" id="PF01746">
    <property type="entry name" value="tRNA_m1G_MT"/>
    <property type="match status" value="1"/>
</dbReference>
<evidence type="ECO:0000259" key="18">
    <source>
        <dbReference type="Pfam" id="PF01746"/>
    </source>
</evidence>
<evidence type="ECO:0000256" key="15">
    <source>
        <dbReference type="HAMAP-Rule" id="MF_00605"/>
    </source>
</evidence>
<evidence type="ECO:0000256" key="11">
    <source>
        <dbReference type="ARBA" id="ARBA00022694"/>
    </source>
</evidence>
<evidence type="ECO:0000313" key="19">
    <source>
        <dbReference type="EMBL" id="CEO88450.1"/>
    </source>
</evidence>
<feature type="domain" description="tRNA methyltransferase TRMD/TRM10-type" evidence="18">
    <location>
        <begin position="6"/>
        <end position="224"/>
    </location>
</feature>
<evidence type="ECO:0000256" key="7">
    <source>
        <dbReference type="ARBA" id="ARBA00022490"/>
    </source>
</evidence>
<dbReference type="CDD" id="cd18080">
    <property type="entry name" value="TrmD-like"/>
    <property type="match status" value="1"/>
</dbReference>
<comment type="similarity">
    <text evidence="3 15 17">Belongs to the RNA methyltransferase TrmD family.</text>
</comment>
<dbReference type="InterPro" id="IPR029026">
    <property type="entry name" value="tRNA_m1G_MTases_N"/>
</dbReference>
<dbReference type="NCBIfam" id="NF000648">
    <property type="entry name" value="PRK00026.1"/>
    <property type="match status" value="1"/>
</dbReference>
<dbReference type="InterPro" id="IPR023148">
    <property type="entry name" value="tRNA_m1G_MeTrfase_C_sf"/>
</dbReference>
<comment type="subcellular location">
    <subcellularLocation>
        <location evidence="2 15 17">Cytoplasm</location>
    </subcellularLocation>
</comment>
<dbReference type="Gene3D" id="1.10.1270.20">
    <property type="entry name" value="tRNA(m1g37)methyltransferase, domain 2"/>
    <property type="match status" value="1"/>
</dbReference>
<evidence type="ECO:0000256" key="14">
    <source>
        <dbReference type="ARBA" id="ARBA00047783"/>
    </source>
</evidence>
<dbReference type="PIRSF" id="PIRSF000386">
    <property type="entry name" value="tRNA_mtase"/>
    <property type="match status" value="1"/>
</dbReference>
<dbReference type="Proteomes" id="UP000046155">
    <property type="component" value="Unassembled WGS sequence"/>
</dbReference>
<sequence length="245" mass="27658">MIDVLFRVLTIFPEMFAGPLENSILKRAQDQGLLEVELINIRDYSTDKHCKVDDYPFGGGAGMLMKPEPFFNCFDALNIRSGDRVILMTPQGETFTQEKALELSKEAEITLICGHYEGIDERVKSLVTDEISLGDFVLTGGEIASMAIIDCVGRLLPGTVGDANSLQEESFNFGLLEYPHYTRPRSFQGWDVPDILLSGNHQEIRRWRRAMAIARTFFRRPDLLVGVPWEEDDRNTIDQILSAVP</sequence>
<keyword evidence="10 15" id="KW-0949">S-adenosyl-L-methionine</keyword>
<comment type="subunit">
    <text evidence="4 15 17">Homodimer.</text>
</comment>
<dbReference type="EMBL" id="CDRZ01000101">
    <property type="protein sequence ID" value="CEO88450.1"/>
    <property type="molecule type" value="Genomic_DNA"/>
</dbReference>
<dbReference type="FunFam" id="1.10.1270.20:FF:000001">
    <property type="entry name" value="tRNA (guanine-N(1)-)-methyltransferase"/>
    <property type="match status" value="1"/>
</dbReference>
<dbReference type="HAMAP" id="MF_00605">
    <property type="entry name" value="TrmD"/>
    <property type="match status" value="1"/>
</dbReference>
<evidence type="ECO:0000256" key="1">
    <source>
        <dbReference type="ARBA" id="ARBA00002634"/>
    </source>
</evidence>
<feature type="binding site" evidence="15 16">
    <location>
        <begin position="133"/>
        <end position="138"/>
    </location>
    <ligand>
        <name>S-adenosyl-L-methionine</name>
        <dbReference type="ChEBI" id="CHEBI:59789"/>
    </ligand>
</feature>
<organism evidence="19 20">
    <name type="scientific">Syntrophaceticus schinkii</name>
    <dbReference type="NCBI Taxonomy" id="499207"/>
    <lineage>
        <taxon>Bacteria</taxon>
        <taxon>Bacillati</taxon>
        <taxon>Bacillota</taxon>
        <taxon>Clostridia</taxon>
        <taxon>Thermoanaerobacterales</taxon>
        <taxon>Thermoanaerobacterales Family III. Incertae Sedis</taxon>
        <taxon>Syntrophaceticus</taxon>
    </lineage>
</organism>
<evidence type="ECO:0000256" key="2">
    <source>
        <dbReference type="ARBA" id="ARBA00004496"/>
    </source>
</evidence>
<evidence type="ECO:0000256" key="4">
    <source>
        <dbReference type="ARBA" id="ARBA00011738"/>
    </source>
</evidence>
<dbReference type="SUPFAM" id="SSF75217">
    <property type="entry name" value="alpha/beta knot"/>
    <property type="match status" value="1"/>
</dbReference>
<gene>
    <name evidence="15 19" type="primary">trmD</name>
    <name evidence="19" type="ORF">SSCH_190022</name>
</gene>
<evidence type="ECO:0000256" key="6">
    <source>
        <dbReference type="ARBA" id="ARBA00014679"/>
    </source>
</evidence>
<accession>A0A0B7MEG1</accession>